<evidence type="ECO:0000256" key="6">
    <source>
        <dbReference type="ARBA" id="ARBA00023157"/>
    </source>
</evidence>
<feature type="signal peptide" evidence="9">
    <location>
        <begin position="1"/>
        <end position="29"/>
    </location>
</feature>
<dbReference type="Pfam" id="PF00545">
    <property type="entry name" value="Ribonuclease"/>
    <property type="match status" value="1"/>
</dbReference>
<dbReference type="AlphaFoldDB" id="F0XBW1"/>
<dbReference type="OrthoDB" id="5425539at2759"/>
<accession>F0XBW1</accession>
<evidence type="ECO:0000256" key="8">
    <source>
        <dbReference type="ARBA" id="ARBA00034015"/>
    </source>
</evidence>
<evidence type="ECO:0000313" key="10">
    <source>
        <dbReference type="EMBL" id="EFX05096.1"/>
    </source>
</evidence>
<dbReference type="HOGENOM" id="CLU_111658_2_0_1"/>
<dbReference type="PANTHER" id="PTHR42104:SF1">
    <property type="entry name" value="EXTRACELLULAR GUANYL-SPECIFIC RIBONUCLEASE RNTA (AFU_ORTHOLOGUE AFUA_4G03230)"/>
    <property type="match status" value="1"/>
</dbReference>
<dbReference type="RefSeq" id="XP_014174578.1">
    <property type="nucleotide sequence ID" value="XM_014319103.1"/>
</dbReference>
<keyword evidence="5" id="KW-0378">Hydrolase</keyword>
<dbReference type="GeneID" id="25978671"/>
<keyword evidence="9" id="KW-0732">Signal</keyword>
<organism evidence="11">
    <name type="scientific">Grosmannia clavigera (strain kw1407 / UAMH 11150)</name>
    <name type="common">Blue stain fungus</name>
    <name type="synonym">Graphiocladiella clavigera</name>
    <dbReference type="NCBI Taxonomy" id="655863"/>
    <lineage>
        <taxon>Eukaryota</taxon>
        <taxon>Fungi</taxon>
        <taxon>Dikarya</taxon>
        <taxon>Ascomycota</taxon>
        <taxon>Pezizomycotina</taxon>
        <taxon>Sordariomycetes</taxon>
        <taxon>Sordariomycetidae</taxon>
        <taxon>Ophiostomatales</taxon>
        <taxon>Ophiostomataceae</taxon>
        <taxon>Leptographium</taxon>
    </lineage>
</organism>
<gene>
    <name evidence="10" type="ORF">CMQ_5358</name>
</gene>
<evidence type="ECO:0000256" key="9">
    <source>
        <dbReference type="SAM" id="SignalP"/>
    </source>
</evidence>
<dbReference type="InterPro" id="IPR000026">
    <property type="entry name" value="N1-like"/>
</dbReference>
<name>F0XBW1_GROCL</name>
<evidence type="ECO:0000256" key="2">
    <source>
        <dbReference type="ARBA" id="ARBA00012549"/>
    </source>
</evidence>
<proteinExistence type="inferred from homology"/>
<comment type="catalytic activity">
    <reaction evidence="8">
        <text>[RNA] containing guanosine + H2O = an [RNA fragment]-3'-guanosine-3'-phosphate + a 5'-hydroxy-ribonucleotide-3'-[RNA fragment].</text>
        <dbReference type="EC" id="4.6.1.24"/>
    </reaction>
</comment>
<dbReference type="EC" id="4.6.1.24" evidence="2"/>
<evidence type="ECO:0000256" key="5">
    <source>
        <dbReference type="ARBA" id="ARBA00022801"/>
    </source>
</evidence>
<evidence type="ECO:0000256" key="7">
    <source>
        <dbReference type="ARBA" id="ARBA00023239"/>
    </source>
</evidence>
<dbReference type="Proteomes" id="UP000007796">
    <property type="component" value="Unassembled WGS sequence"/>
</dbReference>
<feature type="chain" id="PRO_5003260380" description="ribonuclease T1" evidence="9">
    <location>
        <begin position="30"/>
        <end position="141"/>
    </location>
</feature>
<evidence type="ECO:0000256" key="1">
    <source>
        <dbReference type="ARBA" id="ARBA00009006"/>
    </source>
</evidence>
<dbReference type="GO" id="GO:0046589">
    <property type="term" value="F:ribonuclease T1 activity"/>
    <property type="evidence" value="ECO:0007669"/>
    <property type="project" value="UniProtKB-EC"/>
</dbReference>
<evidence type="ECO:0000256" key="3">
    <source>
        <dbReference type="ARBA" id="ARBA00022722"/>
    </source>
</evidence>
<keyword evidence="4" id="KW-0255">Endonuclease</keyword>
<keyword evidence="6" id="KW-1015">Disulfide bond</keyword>
<keyword evidence="3" id="KW-0540">Nuclease</keyword>
<dbReference type="Gene3D" id="3.10.450.30">
    <property type="entry name" value="Microbial ribonucleases"/>
    <property type="match status" value="1"/>
</dbReference>
<keyword evidence="11" id="KW-1185">Reference proteome</keyword>
<dbReference type="InterPro" id="IPR016191">
    <property type="entry name" value="Ribonuclease/ribotoxin"/>
</dbReference>
<dbReference type="SUPFAM" id="SSF53933">
    <property type="entry name" value="Microbial ribonucleases"/>
    <property type="match status" value="1"/>
</dbReference>
<comment type="similarity">
    <text evidence="1">Belongs to the ribonuclease N1/T1 family.</text>
</comment>
<dbReference type="GO" id="GO:0016787">
    <property type="term" value="F:hydrolase activity"/>
    <property type="evidence" value="ECO:0007669"/>
    <property type="project" value="UniProtKB-KW"/>
</dbReference>
<dbReference type="eggNOG" id="ENOG502SA4T">
    <property type="taxonomic scope" value="Eukaryota"/>
</dbReference>
<sequence length="141" mass="15229">MFTARRLFSSKATFAVAIGVLGLAGLTAAAPLQKKDTCTYTCGSICYDQSDIDAALDKGYSLYQSGSTLGRDKYPHKYNDYEGFSFPTSSPWYEFPILSSYEVYTGGSPGADRVIFDSEGQFDSLITHTGASGDDFVACSQ</sequence>
<dbReference type="GO" id="GO:0003723">
    <property type="term" value="F:RNA binding"/>
    <property type="evidence" value="ECO:0007669"/>
    <property type="project" value="InterPro"/>
</dbReference>
<dbReference type="CDD" id="cd00606">
    <property type="entry name" value="fungal_RNase"/>
    <property type="match status" value="1"/>
</dbReference>
<dbReference type="InParanoid" id="F0XBW1"/>
<dbReference type="EMBL" id="GL629756">
    <property type="protein sequence ID" value="EFX05096.1"/>
    <property type="molecule type" value="Genomic_DNA"/>
</dbReference>
<reference evidence="10 11" key="1">
    <citation type="journal article" date="2011" name="Proc. Natl. Acad. Sci. U.S.A.">
        <title>Genome and transcriptome analyses of the mountain pine beetle-fungal symbiont Grosmannia clavigera, a lodgepole pine pathogen.</title>
        <authorList>
            <person name="DiGuistini S."/>
            <person name="Wang Y."/>
            <person name="Liao N.Y."/>
            <person name="Taylor G."/>
            <person name="Tanguay P."/>
            <person name="Feau N."/>
            <person name="Henrissat B."/>
            <person name="Chan S.K."/>
            <person name="Hesse-Orce U."/>
            <person name="Alamouti S.M."/>
            <person name="Tsui C.K.M."/>
            <person name="Docking R.T."/>
            <person name="Levasseur A."/>
            <person name="Haridas S."/>
            <person name="Robertson G."/>
            <person name="Birol I."/>
            <person name="Holt R.A."/>
            <person name="Marra M.A."/>
            <person name="Hamelin R.C."/>
            <person name="Hirst M."/>
            <person name="Jones S.J.M."/>
            <person name="Bohlmann J."/>
            <person name="Breuil C."/>
        </authorList>
    </citation>
    <scope>NUCLEOTIDE SEQUENCE [LARGE SCALE GENOMIC DNA]</scope>
    <source>
        <strain evidence="11">kw1407 / UAMH 11150</strain>
    </source>
</reference>
<protein>
    <recommendedName>
        <fullName evidence="2">ribonuclease T1</fullName>
        <ecNumber evidence="2">4.6.1.24</ecNumber>
    </recommendedName>
</protein>
<keyword evidence="7" id="KW-0456">Lyase</keyword>
<evidence type="ECO:0000313" key="11">
    <source>
        <dbReference type="Proteomes" id="UP000007796"/>
    </source>
</evidence>
<evidence type="ECO:0000256" key="4">
    <source>
        <dbReference type="ARBA" id="ARBA00022759"/>
    </source>
</evidence>
<dbReference type="PANTHER" id="PTHR42104">
    <property type="entry name" value="EXTRACELLULAR GUANYL-SPECIFIC RIBONUCLEASE RNTA (AFU_ORTHOLOGUE AFUA_4G03230)"/>
    <property type="match status" value="1"/>
</dbReference>